<keyword evidence="7" id="KW-1267">Proteomics identification</keyword>
<dbReference type="Proteomes" id="UP000007305">
    <property type="component" value="Chromosome 2"/>
</dbReference>
<dbReference type="GO" id="GO:0030246">
    <property type="term" value="F:carbohydrate binding"/>
    <property type="evidence" value="ECO:0007669"/>
    <property type="project" value="UniProtKB-KW"/>
</dbReference>
<evidence type="ECO:0000256" key="1">
    <source>
        <dbReference type="ARBA" id="ARBA00007606"/>
    </source>
</evidence>
<dbReference type="PANTHER" id="PTHR32401:SF43">
    <property type="entry name" value="LEGUME LECTIN DOMAIN-CONTAINING PROTEIN"/>
    <property type="match status" value="1"/>
</dbReference>
<reference evidence="5" key="4">
    <citation type="submission" date="2021-05" db="UniProtKB">
        <authorList>
            <consortium name="EnsemblPlants"/>
        </authorList>
    </citation>
    <scope>IDENTIFICATION</scope>
    <source>
        <strain evidence="5">cv. B73</strain>
    </source>
</reference>
<feature type="domain" description="Legume lectin" evidence="3">
    <location>
        <begin position="37"/>
        <end position="272"/>
    </location>
</feature>
<evidence type="ECO:0000256" key="2">
    <source>
        <dbReference type="ARBA" id="ARBA00022734"/>
    </source>
</evidence>
<dbReference type="GeneID" id="100284713"/>
<dbReference type="RefSeq" id="NP_001183315.1">
    <property type="nucleotide sequence ID" value="NM_001196386.2"/>
</dbReference>
<dbReference type="EnsemblPlants" id="Zm00001eb089470_T001">
    <property type="protein sequence ID" value="Zm00001eb089470_P001"/>
    <property type="gene ID" value="Zm00001eb089470"/>
</dbReference>
<comment type="similarity">
    <text evidence="1">Belongs to the leguminous lectin family.</text>
</comment>
<dbReference type="InterPro" id="IPR001220">
    <property type="entry name" value="Legume_lectin_dom"/>
</dbReference>
<gene>
    <name evidence="5" type="primary">LOC100284713</name>
</gene>
<evidence type="ECO:0000313" key="5">
    <source>
        <dbReference type="EnsemblPlants" id="Zm00001eb089470_P001"/>
    </source>
</evidence>
<dbReference type="KEGG" id="zma:100284713"/>
<keyword evidence="6" id="KW-1185">Reference proteome</keyword>
<dbReference type="HOGENOM" id="CLU_951108_0_0_1"/>
<protein>
    <recommendedName>
        <fullName evidence="3">Legume lectin domain-containing protein</fullName>
    </recommendedName>
</protein>
<dbReference type="PANTHER" id="PTHR32401">
    <property type="entry name" value="CONCANAVALIN A-LIKE LECTIN FAMILY PROTEIN"/>
    <property type="match status" value="1"/>
</dbReference>
<dbReference type="InterPro" id="IPR013320">
    <property type="entry name" value="ConA-like_dom_sf"/>
</dbReference>
<evidence type="ECO:0007829" key="7">
    <source>
        <dbReference type="PeptideAtlas" id="C4J5F1"/>
    </source>
</evidence>
<name>C4J5F1_MAIZE</name>
<dbReference type="ExpressionAtlas" id="C4J5F1">
    <property type="expression patterns" value="baseline and differential"/>
</dbReference>
<proteinExistence type="evidence at protein level"/>
<evidence type="ECO:0000313" key="4">
    <source>
        <dbReference type="EMBL" id="ACR36401.1"/>
    </source>
</evidence>
<dbReference type="Gene3D" id="2.60.120.200">
    <property type="match status" value="1"/>
</dbReference>
<reference evidence="5" key="3">
    <citation type="submission" date="2019-07" db="EMBL/GenBank/DDBJ databases">
        <authorList>
            <person name="Seetharam A."/>
            <person name="Woodhouse M."/>
            <person name="Cannon E."/>
        </authorList>
    </citation>
    <scope>NUCLEOTIDE SEQUENCE [LARGE SCALE GENOMIC DNA]</scope>
    <source>
        <strain evidence="5">cv. B73</strain>
    </source>
</reference>
<dbReference type="AlphaFoldDB" id="C4J5F1"/>
<evidence type="ECO:0000313" key="6">
    <source>
        <dbReference type="Proteomes" id="UP000007305"/>
    </source>
</evidence>
<dbReference type="OrthoDB" id="660141at2759"/>
<dbReference type="Pfam" id="PF00139">
    <property type="entry name" value="Lectin_legB"/>
    <property type="match status" value="1"/>
</dbReference>
<evidence type="ECO:0000259" key="3">
    <source>
        <dbReference type="Pfam" id="PF00139"/>
    </source>
</evidence>
<sequence>MPRSDRMTRLVPLQLLVVVVGAAAITVATASAAHVDSFSYPTFDATTTQDLVAATNTSILTSASLLFGHDADFNFNRTEGFILLSRTVDVWRAGPGGGPAREASFNTSFALSGAAPVAYVVLRDSYPPLHGTGGLRGFANYSASDAEDGATPRNASSGLASVEVGPVRSYGPDDPAVGLNVTVTPTGGTAPGGGGGGGGARAVWIEYDAAKHRLSVYVAAAGEPRPAAALLDARLGLAGRRTTETAMVGFFASAIQDVLVGVRDWNLTVDRLDTSEGGGRKEGAACWVFVLLAVLGSVAATA</sequence>
<dbReference type="InterPro" id="IPR050258">
    <property type="entry name" value="Leguminous_Lectin"/>
</dbReference>
<accession>C4J5F1</accession>
<dbReference type="EMBL" id="BT086048">
    <property type="protein sequence ID" value="ACR36401.1"/>
    <property type="molecule type" value="mRNA"/>
</dbReference>
<organism evidence="4">
    <name type="scientific">Zea mays</name>
    <name type="common">Maize</name>
    <dbReference type="NCBI Taxonomy" id="4577"/>
    <lineage>
        <taxon>Eukaryota</taxon>
        <taxon>Viridiplantae</taxon>
        <taxon>Streptophyta</taxon>
        <taxon>Embryophyta</taxon>
        <taxon>Tracheophyta</taxon>
        <taxon>Spermatophyta</taxon>
        <taxon>Magnoliopsida</taxon>
        <taxon>Liliopsida</taxon>
        <taxon>Poales</taxon>
        <taxon>Poaceae</taxon>
        <taxon>PACMAD clade</taxon>
        <taxon>Panicoideae</taxon>
        <taxon>Andropogonodae</taxon>
        <taxon>Andropogoneae</taxon>
        <taxon>Tripsacinae</taxon>
        <taxon>Zea</taxon>
    </lineage>
</organism>
<dbReference type="SUPFAM" id="SSF49899">
    <property type="entry name" value="Concanavalin A-like lectins/glucanases"/>
    <property type="match status" value="1"/>
</dbReference>
<dbReference type="Gramene" id="Zm00001eb089470_T001">
    <property type="protein sequence ID" value="Zm00001eb089470_P001"/>
    <property type="gene ID" value="Zm00001eb089470"/>
</dbReference>
<reference evidence="4" key="1">
    <citation type="journal article" date="2009" name="PLoS Genet.">
        <title>Sequencing, mapping, and analysis of 27,455 maize full-length cDNAs.</title>
        <authorList>
            <person name="Soderlund C."/>
            <person name="Descour A."/>
            <person name="Kudrna D."/>
            <person name="Bomhoff M."/>
            <person name="Boyd L."/>
            <person name="Currie J."/>
            <person name="Angelova A."/>
            <person name="Collura K."/>
            <person name="Wissotski M."/>
            <person name="Ashley E."/>
            <person name="Morrow D."/>
            <person name="Fernandes J."/>
            <person name="Walbot V."/>
            <person name="Yu Y."/>
        </authorList>
    </citation>
    <scope>NUCLEOTIDE SEQUENCE</scope>
    <source>
        <strain evidence="4">B73</strain>
    </source>
</reference>
<reference evidence="6" key="2">
    <citation type="submission" date="2015-12" db="EMBL/GenBank/DDBJ databases">
        <title>Update maize B73 reference genome by single molecule sequencing technologies.</title>
        <authorList>
            <consortium name="Maize Genome Sequencing Project"/>
            <person name="Ware D."/>
        </authorList>
    </citation>
    <scope>NUCLEOTIDE SEQUENCE [LARGE SCALE GENOMIC DNA]</scope>
    <source>
        <strain evidence="6">cv. B73</strain>
    </source>
</reference>
<keyword evidence="2" id="KW-0430">Lectin</keyword>
<dbReference type="FunCoup" id="C4J5F1">
    <property type="interactions" value="1099"/>
</dbReference>